<evidence type="ECO:0000313" key="2">
    <source>
        <dbReference type="Proteomes" id="UP000230859"/>
    </source>
</evidence>
<evidence type="ECO:0000313" key="1">
    <source>
        <dbReference type="EMBL" id="PIQ87105.1"/>
    </source>
</evidence>
<sequence>MSRSNRSEQKEIGRRLKEMRAFAHQLDSIIEGAVHSQEKTGAILTENKLVLLTSQMFLSKCNSF</sequence>
<comment type="caution">
    <text evidence="1">The sequence shown here is derived from an EMBL/GenBank/DDBJ whole genome shotgun (WGS) entry which is preliminary data.</text>
</comment>
<accession>A0A2H0LUD0</accession>
<gene>
    <name evidence="1" type="ORF">COV74_02140</name>
</gene>
<protein>
    <submittedName>
        <fullName evidence="1">Uncharacterized protein</fullName>
    </submittedName>
</protein>
<organism evidence="1 2">
    <name type="scientific">Candidatus Abzuiibacterium crystallinum</name>
    <dbReference type="NCBI Taxonomy" id="1974748"/>
    <lineage>
        <taxon>Bacteria</taxon>
        <taxon>Pseudomonadati</taxon>
        <taxon>Candidatus Omnitrophota</taxon>
        <taxon>Candidatus Abzuiibacterium</taxon>
    </lineage>
</organism>
<proteinExistence type="predicted"/>
<name>A0A2H0LUD0_9BACT</name>
<dbReference type="EMBL" id="PCVY01000020">
    <property type="protein sequence ID" value="PIQ87105.1"/>
    <property type="molecule type" value="Genomic_DNA"/>
</dbReference>
<dbReference type="Proteomes" id="UP000230859">
    <property type="component" value="Unassembled WGS sequence"/>
</dbReference>
<reference evidence="1 2" key="1">
    <citation type="submission" date="2017-09" db="EMBL/GenBank/DDBJ databases">
        <title>Depth-based differentiation of microbial function through sediment-hosted aquifers and enrichment of novel symbionts in the deep terrestrial subsurface.</title>
        <authorList>
            <person name="Probst A.J."/>
            <person name="Ladd B."/>
            <person name="Jarett J.K."/>
            <person name="Geller-Mcgrath D.E."/>
            <person name="Sieber C.M."/>
            <person name="Emerson J.B."/>
            <person name="Anantharaman K."/>
            <person name="Thomas B.C."/>
            <person name="Malmstrom R."/>
            <person name="Stieglmeier M."/>
            <person name="Klingl A."/>
            <person name="Woyke T."/>
            <person name="Ryan C.M."/>
            <person name="Banfield J.F."/>
        </authorList>
    </citation>
    <scope>NUCLEOTIDE SEQUENCE [LARGE SCALE GENOMIC DNA]</scope>
    <source>
        <strain evidence="1">CG11_big_fil_rev_8_21_14_0_20_45_26</strain>
    </source>
</reference>
<dbReference type="AlphaFoldDB" id="A0A2H0LUD0"/>